<protein>
    <submittedName>
        <fullName evidence="1">Uncharacterized protein</fullName>
    </submittedName>
</protein>
<sequence length="331" mass="36342">MVVTRRSCRCLKSAGSRRDSLPPRCFPVAPVAWLDASSDGAGGETVGVYCAEAVRPTSTVHAPTCRHRRGVHERRKKGRNKKMRSIALSQGCGCKPHWYLLGTHKLHLSQPADGVHCKIHLAAQVQRDASLNYRQCATTDVHVGQGRSASMLRYLNPQVFVATDDGEVYASTAKSYDFVNRRDDERLAETSSLTGENLCVATGTQFVSRELRPLVFLVGRDYAGLRGGTSSQFGDLDVTRKGSMTKLNASVRKALAAAPVSLNRLSRTMLALMATLLQIRQATKLWNTLRTPAAVIVVDDYGAARDLCSDLITAFAVKHYFEGNLENTYRV</sequence>
<accession>A0A9J6DK18</accession>
<evidence type="ECO:0000313" key="1">
    <source>
        <dbReference type="EMBL" id="KAH8022466.1"/>
    </source>
</evidence>
<dbReference type="AlphaFoldDB" id="A0A9J6DK18"/>
<reference evidence="1" key="2">
    <citation type="submission" date="2021-09" db="EMBL/GenBank/DDBJ databases">
        <authorList>
            <person name="Jia N."/>
            <person name="Wang J."/>
            <person name="Shi W."/>
            <person name="Du L."/>
            <person name="Sun Y."/>
            <person name="Zhan W."/>
            <person name="Jiang J."/>
            <person name="Wang Q."/>
            <person name="Zhang B."/>
            <person name="Ji P."/>
            <person name="Sakyi L.B."/>
            <person name="Cui X."/>
            <person name="Yuan T."/>
            <person name="Jiang B."/>
            <person name="Yang W."/>
            <person name="Lam T.T.-Y."/>
            <person name="Chang Q."/>
            <person name="Ding S."/>
            <person name="Wang X."/>
            <person name="Zhu J."/>
            <person name="Ruan X."/>
            <person name="Zhao L."/>
            <person name="Wei J."/>
            <person name="Que T."/>
            <person name="Du C."/>
            <person name="Cheng J."/>
            <person name="Dai P."/>
            <person name="Han X."/>
            <person name="Huang E."/>
            <person name="Gao Y."/>
            <person name="Liu J."/>
            <person name="Shao H."/>
            <person name="Ye R."/>
            <person name="Li L."/>
            <person name="Wei W."/>
            <person name="Wang X."/>
            <person name="Wang C."/>
            <person name="Huo Q."/>
            <person name="Li W."/>
            <person name="Guo W."/>
            <person name="Chen H."/>
            <person name="Chen S."/>
            <person name="Zhou L."/>
            <person name="Zhou L."/>
            <person name="Ni X."/>
            <person name="Tian J."/>
            <person name="Zhou Y."/>
            <person name="Sheng Y."/>
            <person name="Liu T."/>
            <person name="Pan Y."/>
            <person name="Xia L."/>
            <person name="Li J."/>
            <person name="Zhao F."/>
            <person name="Cao W."/>
        </authorList>
    </citation>
    <scope>NUCLEOTIDE SEQUENCE</scope>
    <source>
        <strain evidence="1">Rmic-2018</strain>
        <tissue evidence="1">Larvae</tissue>
    </source>
</reference>
<dbReference type="EMBL" id="JABSTU010000009">
    <property type="protein sequence ID" value="KAH8022466.1"/>
    <property type="molecule type" value="Genomic_DNA"/>
</dbReference>
<name>A0A9J6DK18_RHIMP</name>
<reference evidence="1" key="1">
    <citation type="journal article" date="2020" name="Cell">
        <title>Large-Scale Comparative Analyses of Tick Genomes Elucidate Their Genetic Diversity and Vector Capacities.</title>
        <authorList>
            <consortium name="Tick Genome and Microbiome Consortium (TIGMIC)"/>
            <person name="Jia N."/>
            <person name="Wang J."/>
            <person name="Shi W."/>
            <person name="Du L."/>
            <person name="Sun Y."/>
            <person name="Zhan W."/>
            <person name="Jiang J.F."/>
            <person name="Wang Q."/>
            <person name="Zhang B."/>
            <person name="Ji P."/>
            <person name="Bell-Sakyi L."/>
            <person name="Cui X.M."/>
            <person name="Yuan T.T."/>
            <person name="Jiang B.G."/>
            <person name="Yang W.F."/>
            <person name="Lam T.T."/>
            <person name="Chang Q.C."/>
            <person name="Ding S.J."/>
            <person name="Wang X.J."/>
            <person name="Zhu J.G."/>
            <person name="Ruan X.D."/>
            <person name="Zhao L."/>
            <person name="Wei J.T."/>
            <person name="Ye R.Z."/>
            <person name="Que T.C."/>
            <person name="Du C.H."/>
            <person name="Zhou Y.H."/>
            <person name="Cheng J.X."/>
            <person name="Dai P.F."/>
            <person name="Guo W.B."/>
            <person name="Han X.H."/>
            <person name="Huang E.J."/>
            <person name="Li L.F."/>
            <person name="Wei W."/>
            <person name="Gao Y.C."/>
            <person name="Liu J.Z."/>
            <person name="Shao H.Z."/>
            <person name="Wang X."/>
            <person name="Wang C.C."/>
            <person name="Yang T.C."/>
            <person name="Huo Q.B."/>
            <person name="Li W."/>
            <person name="Chen H.Y."/>
            <person name="Chen S.E."/>
            <person name="Zhou L.G."/>
            <person name="Ni X.B."/>
            <person name="Tian J.H."/>
            <person name="Sheng Y."/>
            <person name="Liu T."/>
            <person name="Pan Y.S."/>
            <person name="Xia L.Y."/>
            <person name="Li J."/>
            <person name="Zhao F."/>
            <person name="Cao W.C."/>
        </authorList>
    </citation>
    <scope>NUCLEOTIDE SEQUENCE</scope>
    <source>
        <strain evidence="1">Rmic-2018</strain>
    </source>
</reference>
<dbReference type="Proteomes" id="UP000821866">
    <property type="component" value="Chromosome 7"/>
</dbReference>
<organism evidence="1 2">
    <name type="scientific">Rhipicephalus microplus</name>
    <name type="common">Cattle tick</name>
    <name type="synonym">Boophilus microplus</name>
    <dbReference type="NCBI Taxonomy" id="6941"/>
    <lineage>
        <taxon>Eukaryota</taxon>
        <taxon>Metazoa</taxon>
        <taxon>Ecdysozoa</taxon>
        <taxon>Arthropoda</taxon>
        <taxon>Chelicerata</taxon>
        <taxon>Arachnida</taxon>
        <taxon>Acari</taxon>
        <taxon>Parasitiformes</taxon>
        <taxon>Ixodida</taxon>
        <taxon>Ixodoidea</taxon>
        <taxon>Ixodidae</taxon>
        <taxon>Rhipicephalinae</taxon>
        <taxon>Rhipicephalus</taxon>
        <taxon>Boophilus</taxon>
    </lineage>
</organism>
<gene>
    <name evidence="1" type="ORF">HPB51_024565</name>
</gene>
<comment type="caution">
    <text evidence="1">The sequence shown here is derived from an EMBL/GenBank/DDBJ whole genome shotgun (WGS) entry which is preliminary data.</text>
</comment>
<keyword evidence="2" id="KW-1185">Reference proteome</keyword>
<evidence type="ECO:0000313" key="2">
    <source>
        <dbReference type="Proteomes" id="UP000821866"/>
    </source>
</evidence>
<proteinExistence type="predicted"/>